<organism evidence="4 5">
    <name type="scientific">Raphanus sativus</name>
    <name type="common">Radish</name>
    <name type="synonym">Raphanus raphanistrum var. sativus</name>
    <dbReference type="NCBI Taxonomy" id="3726"/>
    <lineage>
        <taxon>Eukaryota</taxon>
        <taxon>Viridiplantae</taxon>
        <taxon>Streptophyta</taxon>
        <taxon>Embryophyta</taxon>
        <taxon>Tracheophyta</taxon>
        <taxon>Spermatophyta</taxon>
        <taxon>Magnoliopsida</taxon>
        <taxon>eudicotyledons</taxon>
        <taxon>Gunneridae</taxon>
        <taxon>Pentapetalae</taxon>
        <taxon>rosids</taxon>
        <taxon>malvids</taxon>
        <taxon>Brassicales</taxon>
        <taxon>Brassicaceae</taxon>
        <taxon>Brassiceae</taxon>
        <taxon>Raphanus</taxon>
    </lineage>
</organism>
<evidence type="ECO:0000256" key="2">
    <source>
        <dbReference type="SAM" id="MobiDB-lite"/>
    </source>
</evidence>
<feature type="region of interest" description="Disordered" evidence="2">
    <location>
        <begin position="240"/>
        <end position="262"/>
    </location>
</feature>
<keyword evidence="1" id="KW-0479">Metal-binding</keyword>
<evidence type="ECO:0000313" key="5">
    <source>
        <dbReference type="RefSeq" id="XP_056854243.1"/>
    </source>
</evidence>
<dbReference type="InterPro" id="IPR001878">
    <property type="entry name" value="Znf_CCHC"/>
</dbReference>
<dbReference type="GO" id="GO:0003676">
    <property type="term" value="F:nucleic acid binding"/>
    <property type="evidence" value="ECO:0007669"/>
    <property type="project" value="InterPro"/>
</dbReference>
<dbReference type="GO" id="GO:0008270">
    <property type="term" value="F:zinc ion binding"/>
    <property type="evidence" value="ECO:0007669"/>
    <property type="project" value="UniProtKB-KW"/>
</dbReference>
<evidence type="ECO:0000256" key="1">
    <source>
        <dbReference type="PROSITE-ProRule" id="PRU00047"/>
    </source>
</evidence>
<dbReference type="InterPro" id="IPR036875">
    <property type="entry name" value="Znf_CCHC_sf"/>
</dbReference>
<protein>
    <submittedName>
        <fullName evidence="5">Uncharacterized protein LOC130503690</fullName>
    </submittedName>
</protein>
<dbReference type="PANTHER" id="PTHR35046:SF9">
    <property type="entry name" value="RNA-DIRECTED DNA POLYMERASE"/>
    <property type="match status" value="1"/>
</dbReference>
<evidence type="ECO:0000259" key="3">
    <source>
        <dbReference type="PROSITE" id="PS50158"/>
    </source>
</evidence>
<feature type="non-terminal residue" evidence="5">
    <location>
        <position position="466"/>
    </location>
</feature>
<keyword evidence="1" id="KW-0862">Zinc</keyword>
<sequence>MGNETDEEADLMRKNKLLMEAMAAQLKQTMLESMTEMMNENMKEIRNEIRQATGQGHSNESRRNRRTHTPQEHAGSQETDNYYERHRSERSGSSSASRGSRRRTRRDHDDRRPYRDELAGLKLKIPPFHGKVDPDAYLEWEKKIEIVFNCRHYTNAQRIQFAATEFVPNHYHRDLHQRLRRLTQGSKTVEEYYQEMELLMLRAGISEDREATMARFLGGLNREIQDSVEMQHYIEIEEIKPQQKEDTKPNSTFSKDKGKAEATSSRTRDVKCFKCQGRGHYANECTNKKVMILLENGEYESEEEHSGSDLKMSGEESEVEPVKGRLLVTRRLLNLQTKTEETEQRENLFYTRCLVQGKVCSLIIDGGSCVNVASETMVKKLGLKVQKHPRPYRLQWLNEEGEMRVSNQVLIPIAIGRYEDEILCDVLPMEASHILLGRPWQFDRRVVHDGFTNKHSFEFNGKKTVL</sequence>
<dbReference type="Gene3D" id="2.40.70.10">
    <property type="entry name" value="Acid Proteases"/>
    <property type="match status" value="1"/>
</dbReference>
<dbReference type="Proteomes" id="UP000504610">
    <property type="component" value="Unplaced"/>
</dbReference>
<dbReference type="GeneID" id="130503690"/>
<dbReference type="InterPro" id="IPR005162">
    <property type="entry name" value="Retrotrans_gag_dom"/>
</dbReference>
<keyword evidence="1" id="KW-0863">Zinc-finger</keyword>
<feature type="region of interest" description="Disordered" evidence="2">
    <location>
        <begin position="48"/>
        <end position="115"/>
    </location>
</feature>
<reference evidence="5" key="1">
    <citation type="submission" date="2025-08" db="UniProtKB">
        <authorList>
            <consortium name="RefSeq"/>
        </authorList>
    </citation>
    <scope>IDENTIFICATION</scope>
    <source>
        <tissue evidence="5">Leaf</tissue>
    </source>
</reference>
<dbReference type="PANTHER" id="PTHR35046">
    <property type="entry name" value="ZINC KNUCKLE (CCHC-TYPE) FAMILY PROTEIN"/>
    <property type="match status" value="1"/>
</dbReference>
<feature type="compositionally biased region" description="Basic and acidic residues" evidence="2">
    <location>
        <begin position="106"/>
        <end position="115"/>
    </location>
</feature>
<dbReference type="Gene3D" id="4.10.60.10">
    <property type="entry name" value="Zinc finger, CCHC-type"/>
    <property type="match status" value="1"/>
</dbReference>
<dbReference type="AlphaFoldDB" id="A0A9W3CRK4"/>
<dbReference type="KEGG" id="rsz:130503690"/>
<gene>
    <name evidence="5" type="primary">LOC130503690</name>
</gene>
<dbReference type="Pfam" id="PF03732">
    <property type="entry name" value="Retrotrans_gag"/>
    <property type="match status" value="1"/>
</dbReference>
<dbReference type="Pfam" id="PF00098">
    <property type="entry name" value="zf-CCHC"/>
    <property type="match status" value="1"/>
</dbReference>
<evidence type="ECO:0000313" key="4">
    <source>
        <dbReference type="Proteomes" id="UP000504610"/>
    </source>
</evidence>
<dbReference type="SUPFAM" id="SSF57756">
    <property type="entry name" value="Retrovirus zinc finger-like domains"/>
    <property type="match status" value="1"/>
</dbReference>
<feature type="domain" description="CCHC-type" evidence="3">
    <location>
        <begin position="271"/>
        <end position="287"/>
    </location>
</feature>
<dbReference type="PROSITE" id="PS50158">
    <property type="entry name" value="ZF_CCHC"/>
    <property type="match status" value="1"/>
</dbReference>
<dbReference type="SUPFAM" id="SSF50630">
    <property type="entry name" value="Acid proteases"/>
    <property type="match status" value="1"/>
</dbReference>
<proteinExistence type="predicted"/>
<dbReference type="CDD" id="cd00303">
    <property type="entry name" value="retropepsin_like"/>
    <property type="match status" value="1"/>
</dbReference>
<dbReference type="OrthoDB" id="1110381at2759"/>
<accession>A0A9W3CRK4</accession>
<dbReference type="SMART" id="SM00343">
    <property type="entry name" value="ZnF_C2HC"/>
    <property type="match status" value="1"/>
</dbReference>
<dbReference type="InterPro" id="IPR021109">
    <property type="entry name" value="Peptidase_aspartic_dom_sf"/>
</dbReference>
<name>A0A9W3CRK4_RAPSA</name>
<dbReference type="RefSeq" id="XP_056854243.1">
    <property type="nucleotide sequence ID" value="XM_056998263.1"/>
</dbReference>
<keyword evidence="4" id="KW-1185">Reference proteome</keyword>